<feature type="compositionally biased region" description="Polar residues" evidence="13">
    <location>
        <begin position="433"/>
        <end position="442"/>
    </location>
</feature>
<dbReference type="GeneID" id="7051121"/>
<dbReference type="PROSITE" id="PS50089">
    <property type="entry name" value="ZF_RING_2"/>
    <property type="match status" value="1"/>
</dbReference>
<dbReference type="InterPro" id="IPR057634">
    <property type="entry name" value="PAH_ZNF598/HEL2"/>
</dbReference>
<dbReference type="Pfam" id="PF23230">
    <property type="entry name" value="zf-C2H2_13"/>
    <property type="match status" value="1"/>
</dbReference>
<dbReference type="AlphaFoldDB" id="B6K124"/>
<feature type="region of interest" description="Disordered" evidence="13">
    <location>
        <begin position="1"/>
        <end position="72"/>
    </location>
</feature>
<organism evidence="15 17">
    <name type="scientific">Schizosaccharomyces japonicus (strain yFS275 / FY16936)</name>
    <name type="common">Fission yeast</name>
    <dbReference type="NCBI Taxonomy" id="402676"/>
    <lineage>
        <taxon>Eukaryota</taxon>
        <taxon>Fungi</taxon>
        <taxon>Dikarya</taxon>
        <taxon>Ascomycota</taxon>
        <taxon>Taphrinomycotina</taxon>
        <taxon>Schizosaccharomycetes</taxon>
        <taxon>Schizosaccharomycetales</taxon>
        <taxon>Schizosaccharomycetaceae</taxon>
        <taxon>Schizosaccharomyces</taxon>
    </lineage>
</organism>
<dbReference type="GO" id="GO:0043022">
    <property type="term" value="F:ribosome binding"/>
    <property type="evidence" value="ECO:0000318"/>
    <property type="project" value="GO_Central"/>
</dbReference>
<protein>
    <recommendedName>
        <fullName evidence="4">RING-type E3 ubiquitin transferase</fullName>
        <ecNumber evidence="4">2.3.2.27</ecNumber>
    </recommendedName>
</protein>
<comment type="pathway">
    <text evidence="3">Protein modification; protein ubiquitination.</text>
</comment>
<dbReference type="OrthoDB" id="3838338at2759"/>
<feature type="compositionally biased region" description="Polar residues" evidence="13">
    <location>
        <begin position="660"/>
        <end position="669"/>
    </location>
</feature>
<dbReference type="PROSITE" id="PS00518">
    <property type="entry name" value="ZF_RING_1"/>
    <property type="match status" value="1"/>
</dbReference>
<feature type="compositionally biased region" description="Basic residues" evidence="13">
    <location>
        <begin position="22"/>
        <end position="36"/>
    </location>
</feature>
<feature type="compositionally biased region" description="Low complexity" evidence="13">
    <location>
        <begin position="462"/>
        <end position="475"/>
    </location>
</feature>
<evidence type="ECO:0000256" key="6">
    <source>
        <dbReference type="ARBA" id="ARBA00022553"/>
    </source>
</evidence>
<evidence type="ECO:0000313" key="17">
    <source>
        <dbReference type="Proteomes" id="UP000001744"/>
    </source>
</evidence>
<keyword evidence="10" id="KW-0862">Zinc</keyword>
<keyword evidence="6" id="KW-0597">Phosphoprotein</keyword>
<keyword evidence="17" id="KW-1185">Reference proteome</keyword>
<feature type="region of interest" description="Disordered" evidence="13">
    <location>
        <begin position="413"/>
        <end position="487"/>
    </location>
</feature>
<feature type="compositionally biased region" description="Polar residues" evidence="13">
    <location>
        <begin position="451"/>
        <end position="461"/>
    </location>
</feature>
<comment type="catalytic activity">
    <reaction evidence="1">
        <text>S-ubiquitinyl-[E2 ubiquitin-conjugating enzyme]-L-cysteine + [acceptor protein]-L-lysine = [E2 ubiquitin-conjugating enzyme]-L-cysteine + N(6)-ubiquitinyl-[acceptor protein]-L-lysine.</text>
        <dbReference type="EC" id="2.3.2.27"/>
    </reaction>
</comment>
<keyword evidence="9 12" id="KW-0863">Zinc-finger</keyword>
<evidence type="ECO:0000256" key="1">
    <source>
        <dbReference type="ARBA" id="ARBA00000900"/>
    </source>
</evidence>
<dbReference type="PANTHER" id="PTHR22938">
    <property type="entry name" value="ZINC FINGER PROTEIN 598"/>
    <property type="match status" value="1"/>
</dbReference>
<evidence type="ECO:0000259" key="14">
    <source>
        <dbReference type="PROSITE" id="PS50089"/>
    </source>
</evidence>
<dbReference type="InterPro" id="IPR001841">
    <property type="entry name" value="Znf_RING"/>
</dbReference>
<feature type="compositionally biased region" description="Polar residues" evidence="13">
    <location>
        <begin position="413"/>
        <end position="426"/>
    </location>
</feature>
<dbReference type="GO" id="GO:0016567">
    <property type="term" value="P:protein ubiquitination"/>
    <property type="evidence" value="ECO:0000318"/>
    <property type="project" value="GO_Central"/>
</dbReference>
<dbReference type="VEuPathDB" id="FungiDB:SJAG_02746"/>
<feature type="compositionally biased region" description="Basic and acidic residues" evidence="13">
    <location>
        <begin position="37"/>
        <end position="50"/>
    </location>
</feature>
<dbReference type="GO" id="GO:0005737">
    <property type="term" value="C:cytoplasm"/>
    <property type="evidence" value="ECO:0007669"/>
    <property type="project" value="UniProtKB-SubCell"/>
</dbReference>
<dbReference type="Proteomes" id="UP000001744">
    <property type="component" value="Unassembled WGS sequence"/>
</dbReference>
<dbReference type="Gene3D" id="3.30.40.10">
    <property type="entry name" value="Zinc/RING finger domain, C3HC4 (zinc finger)"/>
    <property type="match status" value="1"/>
</dbReference>
<name>B6K124_SCHJY</name>
<dbReference type="STRING" id="402676.B6K124"/>
<gene>
    <name evidence="16" type="primary">rqt1</name>
    <name evidence="16" type="synonym">hel2</name>
    <name evidence="15" type="ORF">SJAG_02746</name>
</gene>
<dbReference type="InterPro" id="IPR044288">
    <property type="entry name" value="ZNF598/HEL2"/>
</dbReference>
<dbReference type="InterPro" id="IPR056437">
    <property type="entry name" value="Znf-C2H2_ZNF598/HEL2"/>
</dbReference>
<evidence type="ECO:0000256" key="5">
    <source>
        <dbReference type="ARBA" id="ARBA00022490"/>
    </source>
</evidence>
<dbReference type="InterPro" id="IPR017907">
    <property type="entry name" value="Znf_RING_CS"/>
</dbReference>
<reference evidence="15 17" key="1">
    <citation type="journal article" date="2011" name="Science">
        <title>Comparative functional genomics of the fission yeasts.</title>
        <authorList>
            <person name="Rhind N."/>
            <person name="Chen Z."/>
            <person name="Yassour M."/>
            <person name="Thompson D.A."/>
            <person name="Haas B.J."/>
            <person name="Habib N."/>
            <person name="Wapinski I."/>
            <person name="Roy S."/>
            <person name="Lin M.F."/>
            <person name="Heiman D.I."/>
            <person name="Young S.K."/>
            <person name="Furuya K."/>
            <person name="Guo Y."/>
            <person name="Pidoux A."/>
            <person name="Chen H.M."/>
            <person name="Robbertse B."/>
            <person name="Goldberg J.M."/>
            <person name="Aoki K."/>
            <person name="Bayne E.H."/>
            <person name="Berlin A.M."/>
            <person name="Desjardins C.A."/>
            <person name="Dobbs E."/>
            <person name="Dukaj L."/>
            <person name="Fan L."/>
            <person name="FitzGerald M.G."/>
            <person name="French C."/>
            <person name="Gujja S."/>
            <person name="Hansen K."/>
            <person name="Keifenheim D."/>
            <person name="Levin J.Z."/>
            <person name="Mosher R.A."/>
            <person name="Mueller C.A."/>
            <person name="Pfiffner J."/>
            <person name="Priest M."/>
            <person name="Russ C."/>
            <person name="Smialowska A."/>
            <person name="Swoboda P."/>
            <person name="Sykes S.M."/>
            <person name="Vaughn M."/>
            <person name="Vengrova S."/>
            <person name="Yoder R."/>
            <person name="Zeng Q."/>
            <person name="Allshire R."/>
            <person name="Baulcombe D."/>
            <person name="Birren B.W."/>
            <person name="Brown W."/>
            <person name="Ekwall K."/>
            <person name="Kellis M."/>
            <person name="Leatherwood J."/>
            <person name="Levin H."/>
            <person name="Margalit H."/>
            <person name="Martienssen R."/>
            <person name="Nieduszynski C.A."/>
            <person name="Spatafora J.W."/>
            <person name="Friedman N."/>
            <person name="Dalgaard J.Z."/>
            <person name="Baumann P."/>
            <person name="Niki H."/>
            <person name="Regev A."/>
            <person name="Nusbaum C."/>
        </authorList>
    </citation>
    <scope>NUCLEOTIDE SEQUENCE [LARGE SCALE GENOMIC DNA]</scope>
    <source>
        <strain evidence="17">yFS275 / FY16936</strain>
    </source>
</reference>
<dbReference type="JaponicusDB" id="SJAG_02746">
    <property type="gene designation" value="rqt1"/>
</dbReference>
<dbReference type="InterPro" id="IPR041888">
    <property type="entry name" value="RING-HC_ZNF598/HEL2"/>
</dbReference>
<feature type="region of interest" description="Disordered" evidence="13">
    <location>
        <begin position="639"/>
        <end position="732"/>
    </location>
</feature>
<dbReference type="PANTHER" id="PTHR22938:SF0">
    <property type="entry name" value="E3 UBIQUITIN-PROTEIN LIGASE ZNF598"/>
    <property type="match status" value="1"/>
</dbReference>
<dbReference type="OMA" id="VFTHEHT"/>
<dbReference type="GO" id="GO:0008270">
    <property type="term" value="F:zinc ion binding"/>
    <property type="evidence" value="ECO:0007669"/>
    <property type="project" value="UniProtKB-KW"/>
</dbReference>
<dbReference type="HOGENOM" id="CLU_008515_0_0_1"/>
<dbReference type="GO" id="GO:0072344">
    <property type="term" value="P:rescue of stalled ribosome"/>
    <property type="evidence" value="ECO:0000318"/>
    <property type="project" value="GO_Central"/>
</dbReference>
<evidence type="ECO:0000313" key="16">
    <source>
        <dbReference type="JaponicusDB" id="SJAG_02746"/>
    </source>
</evidence>
<evidence type="ECO:0000256" key="9">
    <source>
        <dbReference type="ARBA" id="ARBA00022771"/>
    </source>
</evidence>
<evidence type="ECO:0000313" key="15">
    <source>
        <dbReference type="EMBL" id="EEB07645.1"/>
    </source>
</evidence>
<comment type="similarity">
    <text evidence="11">Belongs to the ZNF598/HEL2 family.</text>
</comment>
<feature type="compositionally biased region" description="Low complexity" evidence="13">
    <location>
        <begin position="701"/>
        <end position="716"/>
    </location>
</feature>
<keyword evidence="7" id="KW-0808">Transferase</keyword>
<comment type="subcellular location">
    <subcellularLocation>
        <location evidence="2">Cytoplasm</location>
    </subcellularLocation>
</comment>
<dbReference type="InterPro" id="IPR013083">
    <property type="entry name" value="Znf_RING/FYVE/PHD"/>
</dbReference>
<evidence type="ECO:0000256" key="13">
    <source>
        <dbReference type="SAM" id="MobiDB-lite"/>
    </source>
</evidence>
<evidence type="ECO:0000256" key="11">
    <source>
        <dbReference type="ARBA" id="ARBA00035113"/>
    </source>
</evidence>
<dbReference type="GO" id="GO:0061630">
    <property type="term" value="F:ubiquitin protein ligase activity"/>
    <property type="evidence" value="ECO:0000318"/>
    <property type="project" value="GO_Central"/>
</dbReference>
<dbReference type="InterPro" id="IPR013087">
    <property type="entry name" value="Znf_C2H2_type"/>
</dbReference>
<dbReference type="Pfam" id="PF25447">
    <property type="entry name" value="RING_ZNF598"/>
    <property type="match status" value="1"/>
</dbReference>
<dbReference type="CDD" id="cd16615">
    <property type="entry name" value="RING-HC_ZNF598"/>
    <property type="match status" value="1"/>
</dbReference>
<keyword evidence="8" id="KW-0479">Metal-binding</keyword>
<keyword evidence="5" id="KW-0963">Cytoplasm</keyword>
<keyword evidence="15" id="KW-0436">Ligase</keyword>
<dbReference type="EC" id="2.3.2.27" evidence="4"/>
<evidence type="ECO:0000256" key="8">
    <source>
        <dbReference type="ARBA" id="ARBA00022723"/>
    </source>
</evidence>
<dbReference type="SMART" id="SM00355">
    <property type="entry name" value="ZnF_C2H2"/>
    <property type="match status" value="4"/>
</dbReference>
<dbReference type="RefSeq" id="XP_002173938.1">
    <property type="nucleotide sequence ID" value="XM_002173902.2"/>
</dbReference>
<dbReference type="PROSITE" id="PS00028">
    <property type="entry name" value="ZINC_FINGER_C2H2_1"/>
    <property type="match status" value="1"/>
</dbReference>
<dbReference type="Pfam" id="PF23202">
    <property type="entry name" value="PAH_ZNF598"/>
    <property type="match status" value="1"/>
</dbReference>
<feature type="domain" description="RING-type" evidence="14">
    <location>
        <begin position="82"/>
        <end position="122"/>
    </location>
</feature>
<dbReference type="GO" id="GO:0016874">
    <property type="term" value="F:ligase activity"/>
    <property type="evidence" value="ECO:0007669"/>
    <property type="project" value="UniProtKB-KW"/>
</dbReference>
<evidence type="ECO:0000256" key="7">
    <source>
        <dbReference type="ARBA" id="ARBA00022679"/>
    </source>
</evidence>
<dbReference type="SUPFAM" id="SSF57850">
    <property type="entry name" value="RING/U-box"/>
    <property type="match status" value="1"/>
</dbReference>
<evidence type="ECO:0000256" key="2">
    <source>
        <dbReference type="ARBA" id="ARBA00004496"/>
    </source>
</evidence>
<feature type="region of interest" description="Disordered" evidence="13">
    <location>
        <begin position="352"/>
        <end position="380"/>
    </location>
</feature>
<evidence type="ECO:0000256" key="12">
    <source>
        <dbReference type="PROSITE-ProRule" id="PRU00175"/>
    </source>
</evidence>
<dbReference type="eggNOG" id="KOG2231">
    <property type="taxonomic scope" value="Eukaryota"/>
</dbReference>
<accession>B6K124</accession>
<evidence type="ECO:0000256" key="4">
    <source>
        <dbReference type="ARBA" id="ARBA00012483"/>
    </source>
</evidence>
<sequence>MANSTANKTKASSGTERNNTRSSHRRPRNRTNPKKGAKNDEKSVKLKPEGESDDTDAEDSSEKKVSKVTPVEEEDDEDGEFCFICAQNVTYMCIMPCNHQLCHVCALRLRALYKTNNCTFCKTAWDQVLFVNLPVKETYNEYDLKSMPSVNKKYGIVYETEQIKADSEMLLQYNCPDPDCDTVCTGWFDLKLHCKTQHHKLLCDLCTRNKKVFTHEHTLFSKNALTKHHEVGDKGKELEVTGFKGHPKCEFCKAFFYDEDELFKHCREKHEKCHVCDQLAGRPVHQYFRNYESLEKHFEKDHFVCREKVCLERKFVVFGTDIDLKAHQLEEHPQSLTSREMREVRRIVPEFSYDVPGSTNRRSRNQNQSSSTQPISSTEAIAESLSNVHLSREEMARLRQEEYMREQQARNQSFGFGLTSAPTPRSTARVVASSGNRRNNALRSEDFPSLDSLNQRNQRSGASTPSATASHAHSPVLSRMASPSPMAMDVKAQHQQIIDRILRLTNNNENALSEFKFAVSSYRGDVMSAEEMLNRIGKLVPQAAEHLSPVINQLSSLFENEEKGSELIRAWNNWRAKHGIKATNQLTNTTILRMKQGGRNTLRTASVWNRIEKAASKSPVALSRPSSSATLAKIIPSASAGSNRRPVAAPRTSWGVRAANPSTLRSTSEADFPSLPPATQKRIPIALGKKAPRSETFNSWSPGGKKPAASSSSSAKVVKKNKKKQTVLFHLG</sequence>
<proteinExistence type="inferred from homology"/>
<evidence type="ECO:0000256" key="10">
    <source>
        <dbReference type="ARBA" id="ARBA00022833"/>
    </source>
</evidence>
<feature type="compositionally biased region" description="Polar residues" evidence="13">
    <location>
        <begin position="1"/>
        <end position="21"/>
    </location>
</feature>
<evidence type="ECO:0000256" key="3">
    <source>
        <dbReference type="ARBA" id="ARBA00004906"/>
    </source>
</evidence>
<dbReference type="EMBL" id="KE651166">
    <property type="protein sequence ID" value="EEB07645.1"/>
    <property type="molecule type" value="Genomic_DNA"/>
</dbReference>